<dbReference type="STRING" id="1797714.A3D04_02755"/>
<reference evidence="1 2" key="1">
    <citation type="journal article" date="2016" name="Nat. Commun.">
        <title>Thousands of microbial genomes shed light on interconnected biogeochemical processes in an aquifer system.</title>
        <authorList>
            <person name="Anantharaman K."/>
            <person name="Brown C.T."/>
            <person name="Hug L.A."/>
            <person name="Sharon I."/>
            <person name="Castelle C.J."/>
            <person name="Probst A.J."/>
            <person name="Thomas B.C."/>
            <person name="Singh A."/>
            <person name="Wilkins M.J."/>
            <person name="Karaoz U."/>
            <person name="Brodie E.L."/>
            <person name="Williams K.H."/>
            <person name="Hubbard S.S."/>
            <person name="Banfield J.F."/>
        </authorList>
    </citation>
    <scope>NUCLEOTIDE SEQUENCE [LARGE SCALE GENOMIC DNA]</scope>
</reference>
<organism evidence="1 2">
    <name type="scientific">Candidatus Curtissbacteria bacterium RIFCSPHIGHO2_02_FULL_40_16b</name>
    <dbReference type="NCBI Taxonomy" id="1797714"/>
    <lineage>
        <taxon>Bacteria</taxon>
        <taxon>Candidatus Curtissiibacteriota</taxon>
    </lineage>
</organism>
<accession>A0A1F5G955</accession>
<protein>
    <submittedName>
        <fullName evidence="1">Uncharacterized protein</fullName>
    </submittedName>
</protein>
<comment type="caution">
    <text evidence="1">The sequence shown here is derived from an EMBL/GenBank/DDBJ whole genome shotgun (WGS) entry which is preliminary data.</text>
</comment>
<dbReference type="AlphaFoldDB" id="A0A1F5G955"/>
<gene>
    <name evidence="1" type="ORF">A3D04_02755</name>
</gene>
<name>A0A1F5G955_9BACT</name>
<proteinExistence type="predicted"/>
<evidence type="ECO:0000313" key="2">
    <source>
        <dbReference type="Proteomes" id="UP000177369"/>
    </source>
</evidence>
<sequence length="142" mass="15521">MKQLVLSDVVAALTDKPTSIGDRLATLGLTKEEAGKKFSAEILKTEVYASSFAKFLQDNAVILSDTIPAKELPEDYKNPFEAEDSTVGDRLTALGVEDKDIKDMFDKKTLDLSLNGDEFQDFIVKNQAKFLGKLESLATQGG</sequence>
<dbReference type="EMBL" id="MFBD01000030">
    <property type="protein sequence ID" value="OGD88369.1"/>
    <property type="molecule type" value="Genomic_DNA"/>
</dbReference>
<dbReference type="Proteomes" id="UP000177369">
    <property type="component" value="Unassembled WGS sequence"/>
</dbReference>
<evidence type="ECO:0000313" key="1">
    <source>
        <dbReference type="EMBL" id="OGD88369.1"/>
    </source>
</evidence>